<dbReference type="Proteomes" id="UP000192582">
    <property type="component" value="Unassembled WGS sequence"/>
</dbReference>
<feature type="region of interest" description="Disordered" evidence="1">
    <location>
        <begin position="1"/>
        <end position="27"/>
    </location>
</feature>
<organism evidence="2 3">
    <name type="scientific">Deinococcus hopiensis KR-140</name>
    <dbReference type="NCBI Taxonomy" id="695939"/>
    <lineage>
        <taxon>Bacteria</taxon>
        <taxon>Thermotogati</taxon>
        <taxon>Deinococcota</taxon>
        <taxon>Deinococci</taxon>
        <taxon>Deinococcales</taxon>
        <taxon>Deinococcaceae</taxon>
        <taxon>Deinococcus</taxon>
    </lineage>
</organism>
<protein>
    <submittedName>
        <fullName evidence="2">Uncharacterized protein</fullName>
    </submittedName>
</protein>
<keyword evidence="3" id="KW-1185">Reference proteome</keyword>
<dbReference type="AlphaFoldDB" id="A0A1W1UPU6"/>
<feature type="region of interest" description="Disordered" evidence="1">
    <location>
        <begin position="177"/>
        <end position="218"/>
    </location>
</feature>
<reference evidence="2 3" key="1">
    <citation type="submission" date="2017-04" db="EMBL/GenBank/DDBJ databases">
        <authorList>
            <person name="Afonso C.L."/>
            <person name="Miller P.J."/>
            <person name="Scott M.A."/>
            <person name="Spackman E."/>
            <person name="Goraichik I."/>
            <person name="Dimitrov K.M."/>
            <person name="Suarez D.L."/>
            <person name="Swayne D.E."/>
        </authorList>
    </citation>
    <scope>NUCLEOTIDE SEQUENCE [LARGE SCALE GENOMIC DNA]</scope>
    <source>
        <strain evidence="2 3">KR-140</strain>
    </source>
</reference>
<accession>A0A1W1UPU6</accession>
<sequence length="218" mass="22635">MGTAVRWRHPLGQQTCPEGASPNPAVPVPFRPRTRPGVLDAVQRHNYSWALAGTCTPNAERSLSYSLRIIRSVPPAAQLRKFTPLREEGRRAAQALPPAVRVGDDALGLQQPGSVGKDAETGRGAALQKGPLLEAHGALAAQAGLKRAGTGLVAACGRPAPAVLGLQQGEVQSAPFAQGGEKGVQPRPPARRGPVSAWSPGSRVGLRRLMSGTVKGPG</sequence>
<dbReference type="STRING" id="695939.SAMN00790413_04229"/>
<evidence type="ECO:0000256" key="1">
    <source>
        <dbReference type="SAM" id="MobiDB-lite"/>
    </source>
</evidence>
<evidence type="ECO:0000313" key="3">
    <source>
        <dbReference type="Proteomes" id="UP000192582"/>
    </source>
</evidence>
<evidence type="ECO:0000313" key="2">
    <source>
        <dbReference type="EMBL" id="SMB83019.1"/>
    </source>
</evidence>
<name>A0A1W1UPU6_9DEIO</name>
<proteinExistence type="predicted"/>
<gene>
    <name evidence="2" type="ORF">SAMN00790413_04229</name>
</gene>
<dbReference type="EMBL" id="FWWU01000006">
    <property type="protein sequence ID" value="SMB83019.1"/>
    <property type="molecule type" value="Genomic_DNA"/>
</dbReference>